<dbReference type="GO" id="GO:0005886">
    <property type="term" value="C:plasma membrane"/>
    <property type="evidence" value="ECO:0007669"/>
    <property type="project" value="UniProtKB-SubCell"/>
</dbReference>
<comment type="function">
    <text evidence="10">Catalyzes the transfer of an acyl group from acyl-phosphate (acyl-PO(4)) to glycerol-3-phosphate (G3P) to form lysophosphatidic acid (LPA). This enzyme utilizes acyl-phosphate as fatty acyl donor, but not acyl-CoA or acyl-ACP.</text>
</comment>
<dbReference type="AlphaFoldDB" id="A0A7V2T0C2"/>
<dbReference type="GO" id="GO:0008654">
    <property type="term" value="P:phospholipid biosynthetic process"/>
    <property type="evidence" value="ECO:0007669"/>
    <property type="project" value="UniProtKB-UniRule"/>
</dbReference>
<evidence type="ECO:0000256" key="2">
    <source>
        <dbReference type="ARBA" id="ARBA00022516"/>
    </source>
</evidence>
<feature type="transmembrane region" description="Helical" evidence="10">
    <location>
        <begin position="6"/>
        <end position="24"/>
    </location>
</feature>
<reference evidence="11" key="1">
    <citation type="journal article" date="2020" name="mSystems">
        <title>Genome- and Community-Level Interaction Insights into Carbon Utilization and Element Cycling Functions of Hydrothermarchaeota in Hydrothermal Sediment.</title>
        <authorList>
            <person name="Zhou Z."/>
            <person name="Liu Y."/>
            <person name="Xu W."/>
            <person name="Pan J."/>
            <person name="Luo Z.H."/>
            <person name="Li M."/>
        </authorList>
    </citation>
    <scope>NUCLEOTIDE SEQUENCE [LARGE SCALE GENOMIC DNA]</scope>
    <source>
        <strain evidence="11">HyVt-493</strain>
    </source>
</reference>
<dbReference type="EMBL" id="DRMS01000026">
    <property type="protein sequence ID" value="HFC91308.1"/>
    <property type="molecule type" value="Genomic_DNA"/>
</dbReference>
<evidence type="ECO:0000256" key="1">
    <source>
        <dbReference type="ARBA" id="ARBA00022475"/>
    </source>
</evidence>
<comment type="subcellular location">
    <subcellularLocation>
        <location evidence="10">Cell membrane</location>
        <topology evidence="10">Multi-pass membrane protein</topology>
    </subcellularLocation>
</comment>
<comment type="similarity">
    <text evidence="10">Belongs to the PlsY family.</text>
</comment>
<keyword evidence="11" id="KW-0012">Acyltransferase</keyword>
<dbReference type="InterPro" id="IPR003811">
    <property type="entry name" value="G3P_acylTferase_PlsY"/>
</dbReference>
<dbReference type="PANTHER" id="PTHR30309:SF0">
    <property type="entry name" value="GLYCEROL-3-PHOSPHATE ACYLTRANSFERASE-RELATED"/>
    <property type="match status" value="1"/>
</dbReference>
<dbReference type="Proteomes" id="UP000885750">
    <property type="component" value="Unassembled WGS sequence"/>
</dbReference>
<evidence type="ECO:0000256" key="8">
    <source>
        <dbReference type="ARBA" id="ARBA00023209"/>
    </source>
</evidence>
<evidence type="ECO:0000313" key="11">
    <source>
        <dbReference type="EMBL" id="HFC91308.1"/>
    </source>
</evidence>
<keyword evidence="2 10" id="KW-0444">Lipid biosynthesis</keyword>
<feature type="transmembrane region" description="Helical" evidence="10">
    <location>
        <begin position="157"/>
        <end position="177"/>
    </location>
</feature>
<comment type="subunit">
    <text evidence="10">Probably interacts with PlsX.</text>
</comment>
<evidence type="ECO:0000256" key="6">
    <source>
        <dbReference type="ARBA" id="ARBA00023098"/>
    </source>
</evidence>
<dbReference type="GO" id="GO:0043772">
    <property type="term" value="F:acyl-phosphate glycerol-3-phosphate acyltransferase activity"/>
    <property type="evidence" value="ECO:0007669"/>
    <property type="project" value="UniProtKB-UniRule"/>
</dbReference>
<gene>
    <name evidence="10 11" type="primary">plsY</name>
    <name evidence="11" type="ORF">ENJ51_00700</name>
</gene>
<protein>
    <recommendedName>
        <fullName evidence="10">Glycerol-3-phosphate acyltransferase</fullName>
    </recommendedName>
    <alternativeName>
        <fullName evidence="10">Acyl-PO4 G3P acyltransferase</fullName>
    </alternativeName>
    <alternativeName>
        <fullName evidence="10">Acyl-phosphate--glycerol-3-phosphate acyltransferase</fullName>
    </alternativeName>
    <alternativeName>
        <fullName evidence="10">G3P acyltransferase</fullName>
        <shortName evidence="10">GPAT</shortName>
        <ecNumber evidence="10">2.3.1.275</ecNumber>
    </alternativeName>
    <alternativeName>
        <fullName evidence="10">Lysophosphatidic acid synthase</fullName>
        <shortName evidence="10">LPA synthase</shortName>
    </alternativeName>
</protein>
<evidence type="ECO:0000256" key="10">
    <source>
        <dbReference type="HAMAP-Rule" id="MF_01043"/>
    </source>
</evidence>
<evidence type="ECO:0000256" key="3">
    <source>
        <dbReference type="ARBA" id="ARBA00022679"/>
    </source>
</evidence>
<keyword evidence="1 10" id="KW-1003">Cell membrane</keyword>
<dbReference type="EC" id="2.3.1.275" evidence="10"/>
<comment type="caution">
    <text evidence="11">The sequence shown here is derived from an EMBL/GenBank/DDBJ whole genome shotgun (WGS) entry which is preliminary data.</text>
</comment>
<feature type="transmembrane region" description="Helical" evidence="10">
    <location>
        <begin position="114"/>
        <end position="137"/>
    </location>
</feature>
<keyword evidence="7 10" id="KW-0472">Membrane</keyword>
<comment type="catalytic activity">
    <reaction evidence="10">
        <text>an acyl phosphate + sn-glycerol 3-phosphate = a 1-acyl-sn-glycero-3-phosphate + phosphate</text>
        <dbReference type="Rhea" id="RHEA:34075"/>
        <dbReference type="ChEBI" id="CHEBI:43474"/>
        <dbReference type="ChEBI" id="CHEBI:57597"/>
        <dbReference type="ChEBI" id="CHEBI:57970"/>
        <dbReference type="ChEBI" id="CHEBI:59918"/>
        <dbReference type="EC" id="2.3.1.275"/>
    </reaction>
</comment>
<keyword evidence="5 10" id="KW-1133">Transmembrane helix</keyword>
<sequence>MTLLPYLLIICAYLIGSISAAILISKAMGLPDPRTVGSKNPGATNVLRYGGKKVAILTLLGDSLKGLIPVLAARYLGLSVEWLVLIGIAAFLGHLFSVYYGFKGGKGVATAIGIYIGLNPIIGLAVIATWLSAAFAFNMSSLAALIATLLAPFYFYYITRSIVLLIGLLFITALIYWKHENNVKKILDGTENKIID</sequence>
<evidence type="ECO:0000256" key="9">
    <source>
        <dbReference type="ARBA" id="ARBA00023264"/>
    </source>
</evidence>
<comment type="pathway">
    <text evidence="10">Lipid metabolism; phospholipid metabolism.</text>
</comment>
<evidence type="ECO:0000256" key="5">
    <source>
        <dbReference type="ARBA" id="ARBA00022989"/>
    </source>
</evidence>
<dbReference type="NCBIfam" id="TIGR00023">
    <property type="entry name" value="glycerol-3-phosphate 1-O-acyltransferase PlsY"/>
    <property type="match status" value="1"/>
</dbReference>
<dbReference type="PANTHER" id="PTHR30309">
    <property type="entry name" value="INNER MEMBRANE PROTEIN YGIH"/>
    <property type="match status" value="1"/>
</dbReference>
<keyword evidence="8 10" id="KW-0594">Phospholipid biosynthesis</keyword>
<dbReference type="HAMAP" id="MF_01043">
    <property type="entry name" value="PlsY"/>
    <property type="match status" value="1"/>
</dbReference>
<keyword evidence="9 10" id="KW-1208">Phospholipid metabolism</keyword>
<evidence type="ECO:0000256" key="7">
    <source>
        <dbReference type="ARBA" id="ARBA00023136"/>
    </source>
</evidence>
<accession>A0A7V2T0C2</accession>
<proteinExistence type="inferred from homology"/>
<feature type="transmembrane region" description="Helical" evidence="10">
    <location>
        <begin position="82"/>
        <end position="102"/>
    </location>
</feature>
<evidence type="ECO:0000256" key="4">
    <source>
        <dbReference type="ARBA" id="ARBA00022692"/>
    </source>
</evidence>
<name>A0A7V2T0C2_LEUMU</name>
<keyword evidence="4 10" id="KW-0812">Transmembrane</keyword>
<dbReference type="Pfam" id="PF02660">
    <property type="entry name" value="G3P_acyltransf"/>
    <property type="match status" value="1"/>
</dbReference>
<dbReference type="SMART" id="SM01207">
    <property type="entry name" value="G3P_acyltransf"/>
    <property type="match status" value="1"/>
</dbReference>
<keyword evidence="3 10" id="KW-0808">Transferase</keyword>
<keyword evidence="6 10" id="KW-0443">Lipid metabolism</keyword>
<organism evidence="11">
    <name type="scientific">Leucothrix mucor</name>
    <dbReference type="NCBI Taxonomy" id="45248"/>
    <lineage>
        <taxon>Bacteria</taxon>
        <taxon>Pseudomonadati</taxon>
        <taxon>Pseudomonadota</taxon>
        <taxon>Gammaproteobacteria</taxon>
        <taxon>Thiotrichales</taxon>
        <taxon>Thiotrichaceae</taxon>
        <taxon>Leucothrix</taxon>
    </lineage>
</organism>
<dbReference type="UniPathway" id="UPA00085"/>